<accession>A0A1L9VXN3</accession>
<dbReference type="CDD" id="cd09917">
    <property type="entry name" value="F-box_SF"/>
    <property type="match status" value="1"/>
</dbReference>
<dbReference type="GeneID" id="34465904"/>
<organism evidence="1 2">
    <name type="scientific">Aspergillus glaucus CBS 516.65</name>
    <dbReference type="NCBI Taxonomy" id="1160497"/>
    <lineage>
        <taxon>Eukaryota</taxon>
        <taxon>Fungi</taxon>
        <taxon>Dikarya</taxon>
        <taxon>Ascomycota</taxon>
        <taxon>Pezizomycotina</taxon>
        <taxon>Eurotiomycetes</taxon>
        <taxon>Eurotiomycetidae</taxon>
        <taxon>Eurotiales</taxon>
        <taxon>Aspergillaceae</taxon>
        <taxon>Aspergillus</taxon>
        <taxon>Aspergillus subgen. Aspergillus</taxon>
    </lineage>
</organism>
<reference evidence="2" key="1">
    <citation type="journal article" date="2017" name="Genome Biol.">
        <title>Comparative genomics reveals high biological diversity and specific adaptations in the industrially and medically important fungal genus Aspergillus.</title>
        <authorList>
            <person name="de Vries R.P."/>
            <person name="Riley R."/>
            <person name="Wiebenga A."/>
            <person name="Aguilar-Osorio G."/>
            <person name="Amillis S."/>
            <person name="Uchima C.A."/>
            <person name="Anderluh G."/>
            <person name="Asadollahi M."/>
            <person name="Askin M."/>
            <person name="Barry K."/>
            <person name="Battaglia E."/>
            <person name="Bayram O."/>
            <person name="Benocci T."/>
            <person name="Braus-Stromeyer S.A."/>
            <person name="Caldana C."/>
            <person name="Canovas D."/>
            <person name="Cerqueira G.C."/>
            <person name="Chen F."/>
            <person name="Chen W."/>
            <person name="Choi C."/>
            <person name="Clum A."/>
            <person name="Dos Santos R.A."/>
            <person name="Damasio A.R."/>
            <person name="Diallinas G."/>
            <person name="Emri T."/>
            <person name="Fekete E."/>
            <person name="Flipphi M."/>
            <person name="Freyberg S."/>
            <person name="Gallo A."/>
            <person name="Gournas C."/>
            <person name="Habgood R."/>
            <person name="Hainaut M."/>
            <person name="Harispe M.L."/>
            <person name="Henrissat B."/>
            <person name="Hilden K.S."/>
            <person name="Hope R."/>
            <person name="Hossain A."/>
            <person name="Karabika E."/>
            <person name="Karaffa L."/>
            <person name="Karanyi Z."/>
            <person name="Krasevec N."/>
            <person name="Kuo A."/>
            <person name="Kusch H."/>
            <person name="LaButti K."/>
            <person name="Lagendijk E.L."/>
            <person name="Lapidus A."/>
            <person name="Levasseur A."/>
            <person name="Lindquist E."/>
            <person name="Lipzen A."/>
            <person name="Logrieco A.F."/>
            <person name="MacCabe A."/>
            <person name="Maekelae M.R."/>
            <person name="Malavazi I."/>
            <person name="Melin P."/>
            <person name="Meyer V."/>
            <person name="Mielnichuk N."/>
            <person name="Miskei M."/>
            <person name="Molnar A.P."/>
            <person name="Mule G."/>
            <person name="Ngan C.Y."/>
            <person name="Orejas M."/>
            <person name="Orosz E."/>
            <person name="Ouedraogo J.P."/>
            <person name="Overkamp K.M."/>
            <person name="Park H.-S."/>
            <person name="Perrone G."/>
            <person name="Piumi F."/>
            <person name="Punt P.J."/>
            <person name="Ram A.F."/>
            <person name="Ramon A."/>
            <person name="Rauscher S."/>
            <person name="Record E."/>
            <person name="Riano-Pachon D.M."/>
            <person name="Robert V."/>
            <person name="Roehrig J."/>
            <person name="Ruller R."/>
            <person name="Salamov A."/>
            <person name="Salih N.S."/>
            <person name="Samson R.A."/>
            <person name="Sandor E."/>
            <person name="Sanguinetti M."/>
            <person name="Schuetze T."/>
            <person name="Sepcic K."/>
            <person name="Shelest E."/>
            <person name="Sherlock G."/>
            <person name="Sophianopoulou V."/>
            <person name="Squina F.M."/>
            <person name="Sun H."/>
            <person name="Susca A."/>
            <person name="Todd R.B."/>
            <person name="Tsang A."/>
            <person name="Unkles S.E."/>
            <person name="van de Wiele N."/>
            <person name="van Rossen-Uffink D."/>
            <person name="Oliveira J.V."/>
            <person name="Vesth T.C."/>
            <person name="Visser J."/>
            <person name="Yu J.-H."/>
            <person name="Zhou M."/>
            <person name="Andersen M.R."/>
            <person name="Archer D.B."/>
            <person name="Baker S.E."/>
            <person name="Benoit I."/>
            <person name="Brakhage A.A."/>
            <person name="Braus G.H."/>
            <person name="Fischer R."/>
            <person name="Frisvad J.C."/>
            <person name="Goldman G.H."/>
            <person name="Houbraken J."/>
            <person name="Oakley B."/>
            <person name="Pocsi I."/>
            <person name="Scazzocchio C."/>
            <person name="Seiboth B."/>
            <person name="vanKuyk P.A."/>
            <person name="Wortman J."/>
            <person name="Dyer P.S."/>
            <person name="Grigoriev I.V."/>
        </authorList>
    </citation>
    <scope>NUCLEOTIDE SEQUENCE [LARGE SCALE GENOMIC DNA]</scope>
    <source>
        <strain evidence="2">CBS 516.65</strain>
    </source>
</reference>
<evidence type="ECO:0000313" key="2">
    <source>
        <dbReference type="Proteomes" id="UP000184300"/>
    </source>
</evidence>
<name>A0A1L9VXN3_ASPGL</name>
<proteinExistence type="predicted"/>
<dbReference type="EMBL" id="KV878889">
    <property type="protein sequence ID" value="OJJ88666.1"/>
    <property type="molecule type" value="Genomic_DNA"/>
</dbReference>
<evidence type="ECO:0008006" key="3">
    <source>
        <dbReference type="Google" id="ProtNLM"/>
    </source>
</evidence>
<protein>
    <recommendedName>
        <fullName evidence="3">F-box domain-containing protein</fullName>
    </recommendedName>
</protein>
<dbReference type="AlphaFoldDB" id="A0A1L9VXN3"/>
<keyword evidence="2" id="KW-1185">Reference proteome</keyword>
<dbReference type="RefSeq" id="XP_022405342.1">
    <property type="nucleotide sequence ID" value="XM_022549644.1"/>
</dbReference>
<gene>
    <name evidence="1" type="ORF">ASPGLDRAFT_729458</name>
</gene>
<dbReference type="Proteomes" id="UP000184300">
    <property type="component" value="Unassembled WGS sequence"/>
</dbReference>
<dbReference type="VEuPathDB" id="FungiDB:ASPGLDRAFT_729458"/>
<dbReference type="SUPFAM" id="SSF81383">
    <property type="entry name" value="F-box domain"/>
    <property type="match status" value="1"/>
</dbReference>
<sequence length="84" mass="9675">MTKSTNRVAWIQEILVQISTHTNTCTLLTSAQRVCHHWHDLIQNTDDLLTSVYAETSDMLAAPIDQLDLEPPAYPERTTYCRMR</sequence>
<evidence type="ECO:0000313" key="1">
    <source>
        <dbReference type="EMBL" id="OJJ88666.1"/>
    </source>
</evidence>
<dbReference type="InterPro" id="IPR036047">
    <property type="entry name" value="F-box-like_dom_sf"/>
</dbReference>
<dbReference type="OrthoDB" id="3800738at2759"/>